<reference evidence="4" key="1">
    <citation type="journal article" date="2021" name="Curr. Microbiol.">
        <title>Complete genome of nocamycin-producing strain Saccharothrix syringae NRRL B-16468 reveals the biosynthetic potential for secondary metabolites.</title>
        <authorList>
            <person name="Mo X."/>
            <person name="Yang S."/>
        </authorList>
    </citation>
    <scope>NUCLEOTIDE SEQUENCE [LARGE SCALE GENOMIC DNA]</scope>
    <source>
        <strain evidence="4">ATCC 51364 / DSM 43886 / JCM 6844 / KCTC 9398 / NBRC 14523 / NRRL B-16468 / INA 2240</strain>
    </source>
</reference>
<sequence>MTYPNADPRPVDPVAQPVPVTESVPVVEPVPAAQSVPVARPEPVPVLEPYGLATPATGQPAFPGGPQPAFPPAGAAPPRKRTGLVVVSVLAVLFLAVSGALGVLYVNEVDRNDSLTSQLSDKGRELTESAARLEEAREDATRAKDAQEAAEAARERAEDEGEHMAACRDAARAFREALVADDQAKGEEAAARMFTSC</sequence>
<keyword evidence="4" id="KW-1185">Reference proteome</keyword>
<evidence type="ECO:0000313" key="4">
    <source>
        <dbReference type="Proteomes" id="UP000325787"/>
    </source>
</evidence>
<evidence type="ECO:0000313" key="3">
    <source>
        <dbReference type="EMBL" id="QFZ22422.1"/>
    </source>
</evidence>
<protein>
    <submittedName>
        <fullName evidence="3">Uncharacterized protein</fullName>
    </submittedName>
</protein>
<keyword evidence="2" id="KW-1133">Transmembrane helix</keyword>
<keyword evidence="2" id="KW-0812">Transmembrane</keyword>
<evidence type="ECO:0000256" key="1">
    <source>
        <dbReference type="SAM" id="MobiDB-lite"/>
    </source>
</evidence>
<feature type="compositionally biased region" description="Basic and acidic residues" evidence="1">
    <location>
        <begin position="121"/>
        <end position="164"/>
    </location>
</feature>
<keyword evidence="2" id="KW-0472">Membrane</keyword>
<feature type="transmembrane region" description="Helical" evidence="2">
    <location>
        <begin position="84"/>
        <end position="106"/>
    </location>
</feature>
<dbReference type="KEGG" id="ssyi:EKG83_37845"/>
<dbReference type="AlphaFoldDB" id="A0A5Q0H9S7"/>
<dbReference type="RefSeq" id="WP_033430580.1">
    <property type="nucleotide sequence ID" value="NZ_CP034550.1"/>
</dbReference>
<dbReference type="EMBL" id="CP034550">
    <property type="protein sequence ID" value="QFZ22422.1"/>
    <property type="molecule type" value="Genomic_DNA"/>
</dbReference>
<name>A0A5Q0H9S7_SACSY</name>
<accession>A0A5Q0H9S7</accession>
<organism evidence="3 4">
    <name type="scientific">Saccharothrix syringae</name>
    <name type="common">Nocardiopsis syringae</name>
    <dbReference type="NCBI Taxonomy" id="103733"/>
    <lineage>
        <taxon>Bacteria</taxon>
        <taxon>Bacillati</taxon>
        <taxon>Actinomycetota</taxon>
        <taxon>Actinomycetes</taxon>
        <taxon>Pseudonocardiales</taxon>
        <taxon>Pseudonocardiaceae</taxon>
        <taxon>Saccharothrix</taxon>
    </lineage>
</organism>
<evidence type="ECO:0000256" key="2">
    <source>
        <dbReference type="SAM" id="Phobius"/>
    </source>
</evidence>
<proteinExistence type="predicted"/>
<feature type="region of interest" description="Disordered" evidence="1">
    <location>
        <begin position="120"/>
        <end position="164"/>
    </location>
</feature>
<gene>
    <name evidence="3" type="ORF">EKG83_37845</name>
</gene>
<dbReference type="Proteomes" id="UP000325787">
    <property type="component" value="Chromosome"/>
</dbReference>